<feature type="domain" description="RagB/SusD" evidence="6">
    <location>
        <begin position="325"/>
        <end position="478"/>
    </location>
</feature>
<keyword evidence="4" id="KW-0472">Membrane</keyword>
<dbReference type="PROSITE" id="PS51257">
    <property type="entry name" value="PROKAR_LIPOPROTEIN"/>
    <property type="match status" value="1"/>
</dbReference>
<gene>
    <name evidence="8" type="ORF">FGM00_15560</name>
</gene>
<dbReference type="Proteomes" id="UP000310017">
    <property type="component" value="Chromosome"/>
</dbReference>
<dbReference type="Pfam" id="PF14322">
    <property type="entry name" value="SusD-like_3"/>
    <property type="match status" value="1"/>
</dbReference>
<proteinExistence type="inferred from homology"/>
<accession>A0A5B7SW94</accession>
<reference evidence="8 9" key="1">
    <citation type="submission" date="2019-05" db="EMBL/GenBank/DDBJ databases">
        <title>Genome sequencing of F202Z8.</title>
        <authorList>
            <person name="Kwon Y.M."/>
        </authorList>
    </citation>
    <scope>NUCLEOTIDE SEQUENCE [LARGE SCALE GENOMIC DNA]</scope>
    <source>
        <strain evidence="8 9">F202Z8</strain>
    </source>
</reference>
<organism evidence="8 9">
    <name type="scientific">Aggregatimonas sangjinii</name>
    <dbReference type="NCBI Taxonomy" id="2583587"/>
    <lineage>
        <taxon>Bacteria</taxon>
        <taxon>Pseudomonadati</taxon>
        <taxon>Bacteroidota</taxon>
        <taxon>Flavobacteriia</taxon>
        <taxon>Flavobacteriales</taxon>
        <taxon>Flavobacteriaceae</taxon>
        <taxon>Aggregatimonas</taxon>
    </lineage>
</organism>
<evidence type="ECO:0000256" key="1">
    <source>
        <dbReference type="ARBA" id="ARBA00004442"/>
    </source>
</evidence>
<comment type="subcellular location">
    <subcellularLocation>
        <location evidence="1">Cell outer membrane</location>
    </subcellularLocation>
</comment>
<keyword evidence="9" id="KW-1185">Reference proteome</keyword>
<keyword evidence="5" id="KW-0998">Cell outer membrane</keyword>
<evidence type="ECO:0000256" key="5">
    <source>
        <dbReference type="ARBA" id="ARBA00023237"/>
    </source>
</evidence>
<protein>
    <submittedName>
        <fullName evidence="8">RagB/SusD family nutrient uptake outer membrane protein</fullName>
    </submittedName>
</protein>
<dbReference type="GO" id="GO:0009279">
    <property type="term" value="C:cell outer membrane"/>
    <property type="evidence" value="ECO:0007669"/>
    <property type="project" value="UniProtKB-SubCell"/>
</dbReference>
<dbReference type="EMBL" id="CP040710">
    <property type="protein sequence ID" value="QCX01453.1"/>
    <property type="molecule type" value="Genomic_DNA"/>
</dbReference>
<dbReference type="SUPFAM" id="SSF48452">
    <property type="entry name" value="TPR-like"/>
    <property type="match status" value="1"/>
</dbReference>
<dbReference type="InterPro" id="IPR012944">
    <property type="entry name" value="SusD_RagB_dom"/>
</dbReference>
<dbReference type="RefSeq" id="WP_138853790.1">
    <property type="nucleotide sequence ID" value="NZ_CP040710.1"/>
</dbReference>
<evidence type="ECO:0000313" key="8">
    <source>
        <dbReference type="EMBL" id="QCX01453.1"/>
    </source>
</evidence>
<sequence length="511" mass="57028">MKTKALILIGIFAITIVSCSDELDLKPLDSITTDSFYNTKGDFDGAIFAAYSSIQDFWGTSTETLSERGEYWKLSMVITDDVMADPVTAAGDQISIDIDNLQIRAADVPYAAVYTQIYEGIYRANLVLENLDGENELSAEDKTVLGAEAKFLRAWFHFQAMKMFGTPPLALEIRTDIANLALPNATQEELYASILGDFGDAASGLPESWDSGNTGRATSWAARSFIGKVNVFKEDWGPAITALADVVDNGPYSLVSTYEEVFSFANENNSESIFEVQYGGPQSDDNLWVFDDTHSENFKASQGTGRGWYWDAGNGAPAGKLGWWAPTQDLVDSFEDGDERRNTILYQEGDTYYTYGNGQTVVDYETDWSSTNYTLKKYRGETNTVPGNHAPNGQADFNNERWLRFAELKLLYAEALIRGGGDLDIAEEQINDIRNRAGLDDLEDGEDLLSAMIQEKRIELAFEPHRWFDIVRWDLGPTIFGSAWNDNYRVFPFPQSEVDRSQGLLTQNPGY</sequence>
<comment type="similarity">
    <text evidence="2">Belongs to the SusD family.</text>
</comment>
<dbReference type="InterPro" id="IPR033985">
    <property type="entry name" value="SusD-like_N"/>
</dbReference>
<dbReference type="Gene3D" id="1.25.40.390">
    <property type="match status" value="1"/>
</dbReference>
<name>A0A5B7SW94_9FLAO</name>
<evidence type="ECO:0000313" key="9">
    <source>
        <dbReference type="Proteomes" id="UP000310017"/>
    </source>
</evidence>
<dbReference type="CDD" id="cd08977">
    <property type="entry name" value="SusD"/>
    <property type="match status" value="1"/>
</dbReference>
<dbReference type="Pfam" id="PF07980">
    <property type="entry name" value="SusD_RagB"/>
    <property type="match status" value="1"/>
</dbReference>
<dbReference type="OrthoDB" id="5694214at2"/>
<dbReference type="InterPro" id="IPR011990">
    <property type="entry name" value="TPR-like_helical_dom_sf"/>
</dbReference>
<evidence type="ECO:0000256" key="3">
    <source>
        <dbReference type="ARBA" id="ARBA00022729"/>
    </source>
</evidence>
<dbReference type="AlphaFoldDB" id="A0A5B7SW94"/>
<keyword evidence="3" id="KW-0732">Signal</keyword>
<evidence type="ECO:0000256" key="2">
    <source>
        <dbReference type="ARBA" id="ARBA00006275"/>
    </source>
</evidence>
<evidence type="ECO:0000259" key="6">
    <source>
        <dbReference type="Pfam" id="PF07980"/>
    </source>
</evidence>
<feature type="domain" description="SusD-like N-terminal" evidence="7">
    <location>
        <begin position="87"/>
        <end position="229"/>
    </location>
</feature>
<dbReference type="KEGG" id="asag:FGM00_15560"/>
<evidence type="ECO:0000259" key="7">
    <source>
        <dbReference type="Pfam" id="PF14322"/>
    </source>
</evidence>
<evidence type="ECO:0000256" key="4">
    <source>
        <dbReference type="ARBA" id="ARBA00023136"/>
    </source>
</evidence>